<dbReference type="SUPFAM" id="SSF88946">
    <property type="entry name" value="Sigma2 domain of RNA polymerase sigma factors"/>
    <property type="match status" value="1"/>
</dbReference>
<accession>A0A317E976</accession>
<dbReference type="Pfam" id="PF08281">
    <property type="entry name" value="Sigma70_r4_2"/>
    <property type="match status" value="1"/>
</dbReference>
<dbReference type="GO" id="GO:0006352">
    <property type="term" value="P:DNA-templated transcription initiation"/>
    <property type="evidence" value="ECO:0007669"/>
    <property type="project" value="InterPro"/>
</dbReference>
<dbReference type="Proteomes" id="UP000246077">
    <property type="component" value="Unassembled WGS sequence"/>
</dbReference>
<evidence type="ECO:0000256" key="4">
    <source>
        <dbReference type="ARBA" id="ARBA00023163"/>
    </source>
</evidence>
<name>A0A317E976_9PROT</name>
<dbReference type="InterPro" id="IPR036388">
    <property type="entry name" value="WH-like_DNA-bd_sf"/>
</dbReference>
<proteinExistence type="inferred from homology"/>
<sequence length="158" mass="17922">MLFLAHGRELQRYLSRWLRDADTAADLTQETFLRFVETGPAAVLQDRSYLFQTARNLAIDHQRQADRRRTDLTDPDVIGTLAADQPSPEAVVAARRELQRLDALLDGLPRRTREIFLLNKVEGLSYTEVASALGISESSVQKHLAKALQRIMPQFPRP</sequence>
<protein>
    <submittedName>
        <fullName evidence="7">RNA polymerase subunit sigma-70</fullName>
    </submittedName>
</protein>
<dbReference type="CDD" id="cd06171">
    <property type="entry name" value="Sigma70_r4"/>
    <property type="match status" value="1"/>
</dbReference>
<dbReference type="InterPro" id="IPR013324">
    <property type="entry name" value="RNA_pol_sigma_r3/r4-like"/>
</dbReference>
<evidence type="ECO:0000313" key="7">
    <source>
        <dbReference type="EMBL" id="PWR21665.1"/>
    </source>
</evidence>
<keyword evidence="2" id="KW-0805">Transcription regulation</keyword>
<evidence type="ECO:0000256" key="2">
    <source>
        <dbReference type="ARBA" id="ARBA00023015"/>
    </source>
</evidence>
<reference evidence="8" key="1">
    <citation type="submission" date="2018-05" db="EMBL/GenBank/DDBJ databases">
        <title>Zavarzinia sp. HR-AS.</title>
        <authorList>
            <person name="Lee Y."/>
            <person name="Jeon C.O."/>
        </authorList>
    </citation>
    <scope>NUCLEOTIDE SEQUENCE [LARGE SCALE GENOMIC DNA]</scope>
    <source>
        <strain evidence="8">DSM 1231</strain>
    </source>
</reference>
<evidence type="ECO:0000256" key="1">
    <source>
        <dbReference type="ARBA" id="ARBA00010641"/>
    </source>
</evidence>
<dbReference type="PANTHER" id="PTHR43133:SF63">
    <property type="entry name" value="RNA POLYMERASE SIGMA FACTOR FECI-RELATED"/>
    <property type="match status" value="1"/>
</dbReference>
<feature type="domain" description="RNA polymerase sigma factor 70 region 4 type 2" evidence="6">
    <location>
        <begin position="99"/>
        <end position="151"/>
    </location>
</feature>
<dbReference type="Pfam" id="PF04542">
    <property type="entry name" value="Sigma70_r2"/>
    <property type="match status" value="1"/>
</dbReference>
<dbReference type="InterPro" id="IPR013249">
    <property type="entry name" value="RNA_pol_sigma70_r4_t2"/>
</dbReference>
<dbReference type="InterPro" id="IPR007627">
    <property type="entry name" value="RNA_pol_sigma70_r2"/>
</dbReference>
<dbReference type="EMBL" id="QGLF01000002">
    <property type="protein sequence ID" value="PWR21665.1"/>
    <property type="molecule type" value="Genomic_DNA"/>
</dbReference>
<feature type="domain" description="RNA polymerase sigma-70 region 2" evidence="5">
    <location>
        <begin position="2"/>
        <end position="68"/>
    </location>
</feature>
<comment type="similarity">
    <text evidence="1">Belongs to the sigma-70 factor family. ECF subfamily.</text>
</comment>
<evidence type="ECO:0000313" key="8">
    <source>
        <dbReference type="Proteomes" id="UP000246077"/>
    </source>
</evidence>
<comment type="caution">
    <text evidence="7">The sequence shown here is derived from an EMBL/GenBank/DDBJ whole genome shotgun (WGS) entry which is preliminary data.</text>
</comment>
<dbReference type="Gene3D" id="1.10.10.10">
    <property type="entry name" value="Winged helix-like DNA-binding domain superfamily/Winged helix DNA-binding domain"/>
    <property type="match status" value="1"/>
</dbReference>
<evidence type="ECO:0000259" key="6">
    <source>
        <dbReference type="Pfam" id="PF08281"/>
    </source>
</evidence>
<dbReference type="SUPFAM" id="SSF88659">
    <property type="entry name" value="Sigma3 and sigma4 domains of RNA polymerase sigma factors"/>
    <property type="match status" value="1"/>
</dbReference>
<gene>
    <name evidence="7" type="ORF">DKG75_06595</name>
</gene>
<dbReference type="AlphaFoldDB" id="A0A317E976"/>
<dbReference type="InterPro" id="IPR014284">
    <property type="entry name" value="RNA_pol_sigma-70_dom"/>
</dbReference>
<dbReference type="OrthoDB" id="9794372at2"/>
<dbReference type="GO" id="GO:0016987">
    <property type="term" value="F:sigma factor activity"/>
    <property type="evidence" value="ECO:0007669"/>
    <property type="project" value="UniProtKB-KW"/>
</dbReference>
<dbReference type="InterPro" id="IPR039425">
    <property type="entry name" value="RNA_pol_sigma-70-like"/>
</dbReference>
<dbReference type="Gene3D" id="1.10.1740.10">
    <property type="match status" value="1"/>
</dbReference>
<keyword evidence="8" id="KW-1185">Reference proteome</keyword>
<evidence type="ECO:0000256" key="3">
    <source>
        <dbReference type="ARBA" id="ARBA00023082"/>
    </source>
</evidence>
<organism evidence="7 8">
    <name type="scientific">Zavarzinia compransoris</name>
    <dbReference type="NCBI Taxonomy" id="1264899"/>
    <lineage>
        <taxon>Bacteria</taxon>
        <taxon>Pseudomonadati</taxon>
        <taxon>Pseudomonadota</taxon>
        <taxon>Alphaproteobacteria</taxon>
        <taxon>Rhodospirillales</taxon>
        <taxon>Zavarziniaceae</taxon>
        <taxon>Zavarzinia</taxon>
    </lineage>
</organism>
<evidence type="ECO:0000259" key="5">
    <source>
        <dbReference type="Pfam" id="PF04542"/>
    </source>
</evidence>
<keyword evidence="4" id="KW-0804">Transcription</keyword>
<dbReference type="InterPro" id="IPR013325">
    <property type="entry name" value="RNA_pol_sigma_r2"/>
</dbReference>
<dbReference type="GO" id="GO:0003677">
    <property type="term" value="F:DNA binding"/>
    <property type="evidence" value="ECO:0007669"/>
    <property type="project" value="InterPro"/>
</dbReference>
<dbReference type="NCBIfam" id="TIGR02937">
    <property type="entry name" value="sigma70-ECF"/>
    <property type="match status" value="1"/>
</dbReference>
<keyword evidence="3" id="KW-0731">Sigma factor</keyword>
<dbReference type="PANTHER" id="PTHR43133">
    <property type="entry name" value="RNA POLYMERASE ECF-TYPE SIGMA FACTO"/>
    <property type="match status" value="1"/>
</dbReference>